<keyword evidence="3" id="KW-0963">Cytoplasm</keyword>
<dbReference type="GO" id="GO:0051301">
    <property type="term" value="P:cell division"/>
    <property type="evidence" value="ECO:0007669"/>
    <property type="project" value="UniProtKB-KW"/>
</dbReference>
<dbReference type="HOGENOM" id="CLU_038686_3_1_9"/>
<dbReference type="InterPro" id="IPR023093">
    <property type="entry name" value="ScpA-like_C"/>
</dbReference>
<dbReference type="GO" id="GO:0005737">
    <property type="term" value="C:cytoplasm"/>
    <property type="evidence" value="ECO:0007669"/>
    <property type="project" value="UniProtKB-SubCell"/>
</dbReference>
<gene>
    <name evidence="3" type="primary">scpA</name>
    <name evidence="4" type="ordered locus">Amet_2531</name>
</gene>
<dbReference type="GO" id="GO:0006260">
    <property type="term" value="P:DNA replication"/>
    <property type="evidence" value="ECO:0007669"/>
    <property type="project" value="UniProtKB-UniRule"/>
</dbReference>
<dbReference type="PANTHER" id="PTHR33969">
    <property type="entry name" value="SEGREGATION AND CONDENSATION PROTEIN A"/>
    <property type="match status" value="1"/>
</dbReference>
<keyword evidence="3" id="KW-0131">Cell cycle</keyword>
<evidence type="ECO:0000256" key="3">
    <source>
        <dbReference type="HAMAP-Rule" id="MF_01805"/>
    </source>
</evidence>
<keyword evidence="1 3" id="KW-0159">Chromosome partition</keyword>
<dbReference type="PANTHER" id="PTHR33969:SF2">
    <property type="entry name" value="SEGREGATION AND CONDENSATION PROTEIN A"/>
    <property type="match status" value="1"/>
</dbReference>
<dbReference type="eggNOG" id="COG1354">
    <property type="taxonomic scope" value="Bacteria"/>
</dbReference>
<comment type="subcellular location">
    <subcellularLocation>
        <location evidence="3">Cytoplasm</location>
    </subcellularLocation>
    <text evidence="3">Associated with two foci at the outer edges of the nucleoid region in young cells, and at four foci within both cell halves in older cells.</text>
</comment>
<dbReference type="HAMAP" id="MF_01805">
    <property type="entry name" value="ScpA"/>
    <property type="match status" value="1"/>
</dbReference>
<dbReference type="InterPro" id="IPR003768">
    <property type="entry name" value="ScpA"/>
</dbReference>
<sequence length="248" mass="29262">MAYNIKIEAFEGPFDLLFHLLEKNEIEIYDIPIHDITEQYVDYLKQMEHLDLDVTSEFLLMAATLLEIKSKMLLPRPIIDDQQLEIGEIDPREELVKRLLEYKKYKNAAGELRDKEDSLNRLYFKPREEFIIEKEIYDEVLEGMDLTDLIGAFEKIIQGKFKHHVKVQQIREMQREEVSIEKKVQDLIHLINENGTVSFHSLFSDTTSKIEVITTFLALLELIKMNKIIIQQTKSFESIMIKEKNLSQ</sequence>
<name>A6TR66_ALKMQ</name>
<dbReference type="GO" id="GO:0007059">
    <property type="term" value="P:chromosome segregation"/>
    <property type="evidence" value="ECO:0007669"/>
    <property type="project" value="UniProtKB-UniRule"/>
</dbReference>
<organism evidence="4 5">
    <name type="scientific">Alkaliphilus metalliredigens (strain QYMF)</name>
    <dbReference type="NCBI Taxonomy" id="293826"/>
    <lineage>
        <taxon>Bacteria</taxon>
        <taxon>Bacillati</taxon>
        <taxon>Bacillota</taxon>
        <taxon>Clostridia</taxon>
        <taxon>Peptostreptococcales</taxon>
        <taxon>Natronincolaceae</taxon>
        <taxon>Alkaliphilus</taxon>
    </lineage>
</organism>
<dbReference type="Pfam" id="PF02616">
    <property type="entry name" value="SMC_ScpA"/>
    <property type="match status" value="1"/>
</dbReference>
<evidence type="ECO:0000256" key="2">
    <source>
        <dbReference type="ARBA" id="ARBA00044777"/>
    </source>
</evidence>
<keyword evidence="5" id="KW-1185">Reference proteome</keyword>
<comment type="similarity">
    <text evidence="3">Belongs to the ScpA family.</text>
</comment>
<dbReference type="STRING" id="293826.Amet_2531"/>
<accession>A6TR66</accession>
<evidence type="ECO:0000313" key="5">
    <source>
        <dbReference type="Proteomes" id="UP000001572"/>
    </source>
</evidence>
<reference evidence="5" key="1">
    <citation type="journal article" date="2016" name="Genome Announc.">
        <title>Complete genome sequence of Alkaliphilus metalliredigens strain QYMF, an alkaliphilic and metal-reducing bacterium isolated from borax-contaminated leachate ponds.</title>
        <authorList>
            <person name="Hwang C."/>
            <person name="Copeland A."/>
            <person name="Lucas S."/>
            <person name="Lapidus A."/>
            <person name="Barry K."/>
            <person name="Detter J.C."/>
            <person name="Glavina Del Rio T."/>
            <person name="Hammon N."/>
            <person name="Israni S."/>
            <person name="Dalin E."/>
            <person name="Tice H."/>
            <person name="Pitluck S."/>
            <person name="Chertkov O."/>
            <person name="Brettin T."/>
            <person name="Bruce D."/>
            <person name="Han C."/>
            <person name="Schmutz J."/>
            <person name="Larimer F."/>
            <person name="Land M.L."/>
            <person name="Hauser L."/>
            <person name="Kyrpides N."/>
            <person name="Mikhailova N."/>
            <person name="Ye Q."/>
            <person name="Zhou J."/>
            <person name="Richardson P."/>
            <person name="Fields M.W."/>
        </authorList>
    </citation>
    <scope>NUCLEOTIDE SEQUENCE [LARGE SCALE GENOMIC DNA]</scope>
    <source>
        <strain evidence="5">QYMF</strain>
    </source>
</reference>
<dbReference type="Gene3D" id="1.10.10.580">
    <property type="entry name" value="Structural maintenance of chromosome 1. Chain E"/>
    <property type="match status" value="1"/>
</dbReference>
<protein>
    <recommendedName>
        <fullName evidence="2 3">Segregation and condensation protein A</fullName>
    </recommendedName>
</protein>
<dbReference type="Gene3D" id="6.10.250.2410">
    <property type="match status" value="1"/>
</dbReference>
<comment type="function">
    <text evidence="3">Participates in chromosomal partition during cell division. May act via the formation of a condensin-like complex containing Smc and ScpB that pull DNA away from mid-cell into both cell halves.</text>
</comment>
<dbReference type="EMBL" id="CP000724">
    <property type="protein sequence ID" value="ABR48684.1"/>
    <property type="molecule type" value="Genomic_DNA"/>
</dbReference>
<dbReference type="KEGG" id="amt:Amet_2531"/>
<dbReference type="AlphaFoldDB" id="A6TR66"/>
<evidence type="ECO:0000256" key="1">
    <source>
        <dbReference type="ARBA" id="ARBA00022829"/>
    </source>
</evidence>
<dbReference type="RefSeq" id="WP_012063659.1">
    <property type="nucleotide sequence ID" value="NC_009633.1"/>
</dbReference>
<keyword evidence="3" id="KW-0132">Cell division</keyword>
<dbReference type="Proteomes" id="UP000001572">
    <property type="component" value="Chromosome"/>
</dbReference>
<proteinExistence type="inferred from homology"/>
<comment type="subunit">
    <text evidence="3">Component of a cohesin-like complex composed of ScpA, ScpB and the Smc homodimer, in which ScpA and ScpB bind to the head domain of Smc. The presence of the three proteins is required for the association of the complex with DNA.</text>
</comment>
<evidence type="ECO:0000313" key="4">
    <source>
        <dbReference type="EMBL" id="ABR48684.1"/>
    </source>
</evidence>
<dbReference type="OrthoDB" id="9811016at2"/>